<sequence length="285" mass="31308">MQTWKVGDITITRIVEYEGPMPGGGEGSMVEAAYPDAVKQIDWLRPHWATDDGMIIAAIHALLIETPSTRIVVDTCVGNGKIRPGTFFDNLQTPFLDHMKDVGWHPDSVDIVLCTHLHVDHVGWNTMKVGDEWVPTFPNARYLMGEREYEHWEAEGDAAQAQIMADSVAPIFDAGLAVLVPMDYQVTDGVRLVPTPGHTPGHVSVEIISKGETAVITGDLTHHPCQLAHPEWSSGFDTDQKQADATRAAFFRQYAGSPTLIMGTHWATPTAGHIIHDGNAYRLKA</sequence>
<dbReference type="EMBL" id="WXYQ01000001">
    <property type="protein sequence ID" value="NBG94108.1"/>
    <property type="molecule type" value="Genomic_DNA"/>
</dbReference>
<dbReference type="GO" id="GO:0046872">
    <property type="term" value="F:metal ion binding"/>
    <property type="evidence" value="ECO:0007669"/>
    <property type="project" value="UniProtKB-KW"/>
</dbReference>
<feature type="domain" description="Metallo-beta-lactamase" evidence="5">
    <location>
        <begin position="58"/>
        <end position="260"/>
    </location>
</feature>
<comment type="similarity">
    <text evidence="1">Belongs to the metallo-beta-lactamase superfamily.</text>
</comment>
<reference evidence="6 7" key="1">
    <citation type="journal article" date="2016" name="Int. J. Syst. Evol. Microbiol.">
        <title>Pyruvatibacter mobilis gen. nov., sp. nov., a marine bacterium from the culture broth of Picochlorum sp. 122.</title>
        <authorList>
            <person name="Wang G."/>
            <person name="Tang M."/>
            <person name="Wu H."/>
            <person name="Dai S."/>
            <person name="Li T."/>
            <person name="Chen C."/>
            <person name="He H."/>
            <person name="Fan J."/>
            <person name="Xiang W."/>
            <person name="Li X."/>
        </authorList>
    </citation>
    <scope>NUCLEOTIDE SEQUENCE [LARGE SCALE GENOMIC DNA]</scope>
    <source>
        <strain evidence="6 7">GYP-11</strain>
    </source>
</reference>
<dbReference type="RefSeq" id="WP_160586256.1">
    <property type="nucleotide sequence ID" value="NZ_BMHN01000001.1"/>
</dbReference>
<evidence type="ECO:0000313" key="7">
    <source>
        <dbReference type="Proteomes" id="UP000470384"/>
    </source>
</evidence>
<organism evidence="6 7">
    <name type="scientific">Pyruvatibacter mobilis</name>
    <dbReference type="NCBI Taxonomy" id="1712261"/>
    <lineage>
        <taxon>Bacteria</taxon>
        <taxon>Pseudomonadati</taxon>
        <taxon>Pseudomonadota</taxon>
        <taxon>Alphaproteobacteria</taxon>
        <taxon>Hyphomicrobiales</taxon>
        <taxon>Parvibaculaceae</taxon>
        <taxon>Pyruvatibacter</taxon>
    </lineage>
</organism>
<evidence type="ECO:0000256" key="4">
    <source>
        <dbReference type="ARBA" id="ARBA00022833"/>
    </source>
</evidence>
<dbReference type="OrthoDB" id="9773738at2"/>
<keyword evidence="2" id="KW-0479">Metal-binding</keyword>
<dbReference type="Gene3D" id="3.60.15.10">
    <property type="entry name" value="Ribonuclease Z/Hydroxyacylglutathione hydrolase-like"/>
    <property type="match status" value="1"/>
</dbReference>
<dbReference type="SMART" id="SM00849">
    <property type="entry name" value="Lactamase_B"/>
    <property type="match status" value="1"/>
</dbReference>
<dbReference type="Proteomes" id="UP000470384">
    <property type="component" value="Unassembled WGS sequence"/>
</dbReference>
<protein>
    <submittedName>
        <fullName evidence="6">MBL fold metallo-hydrolase</fullName>
    </submittedName>
</protein>
<dbReference type="InterPro" id="IPR036866">
    <property type="entry name" value="RibonucZ/Hydroxyglut_hydro"/>
</dbReference>
<keyword evidence="3 6" id="KW-0378">Hydrolase</keyword>
<proteinExistence type="inferred from homology"/>
<keyword evidence="4" id="KW-0862">Zinc</keyword>
<dbReference type="CDD" id="cd16277">
    <property type="entry name" value="metallo-hydrolase-like_MBL-fold"/>
    <property type="match status" value="1"/>
</dbReference>
<evidence type="ECO:0000256" key="3">
    <source>
        <dbReference type="ARBA" id="ARBA00022801"/>
    </source>
</evidence>
<gene>
    <name evidence="6" type="ORF">GTQ45_00005</name>
</gene>
<accession>A0A845Q5C8</accession>
<dbReference type="PANTHER" id="PTHR42978">
    <property type="entry name" value="QUORUM-QUENCHING LACTONASE YTNP-RELATED-RELATED"/>
    <property type="match status" value="1"/>
</dbReference>
<dbReference type="Pfam" id="PF00753">
    <property type="entry name" value="Lactamase_B"/>
    <property type="match status" value="1"/>
</dbReference>
<dbReference type="GeneID" id="300656162"/>
<dbReference type="GO" id="GO:0016787">
    <property type="term" value="F:hydrolase activity"/>
    <property type="evidence" value="ECO:0007669"/>
    <property type="project" value="UniProtKB-KW"/>
</dbReference>
<dbReference type="InterPro" id="IPR051013">
    <property type="entry name" value="MBL_superfamily_lactonases"/>
</dbReference>
<dbReference type="InterPro" id="IPR001279">
    <property type="entry name" value="Metallo-B-lactamas"/>
</dbReference>
<dbReference type="SUPFAM" id="SSF56281">
    <property type="entry name" value="Metallo-hydrolase/oxidoreductase"/>
    <property type="match status" value="1"/>
</dbReference>
<evidence type="ECO:0000259" key="5">
    <source>
        <dbReference type="SMART" id="SM00849"/>
    </source>
</evidence>
<comment type="caution">
    <text evidence="6">The sequence shown here is derived from an EMBL/GenBank/DDBJ whole genome shotgun (WGS) entry which is preliminary data.</text>
</comment>
<dbReference type="AlphaFoldDB" id="A0A845Q5C8"/>
<name>A0A845Q5C8_9HYPH</name>
<evidence type="ECO:0000256" key="1">
    <source>
        <dbReference type="ARBA" id="ARBA00007749"/>
    </source>
</evidence>
<dbReference type="PANTHER" id="PTHR42978:SF6">
    <property type="entry name" value="QUORUM-QUENCHING LACTONASE YTNP-RELATED"/>
    <property type="match status" value="1"/>
</dbReference>
<evidence type="ECO:0000256" key="2">
    <source>
        <dbReference type="ARBA" id="ARBA00022723"/>
    </source>
</evidence>
<evidence type="ECO:0000313" key="6">
    <source>
        <dbReference type="EMBL" id="NBG94108.1"/>
    </source>
</evidence>
<keyword evidence="7" id="KW-1185">Reference proteome</keyword>